<evidence type="ECO:0000313" key="2">
    <source>
        <dbReference type="EMBL" id="SEG05388.1"/>
    </source>
</evidence>
<dbReference type="InterPro" id="IPR004360">
    <property type="entry name" value="Glyas_Fos-R_dOase_dom"/>
</dbReference>
<name>A0A1H5X0Z3_9RHOB</name>
<keyword evidence="3" id="KW-1185">Reference proteome</keyword>
<gene>
    <name evidence="2" type="ORF">SAMN04488045_1670</name>
</gene>
<sequence length="122" mass="13452">MSAAFGRVVIYRHKMAELEAFYQRYFGFDVIHNEGDRIVELVHPSSGLGILLHPASTGQKEGQVLIKLVFDVEDVPAFVAKAKQDGLAFGKIFQADGYCFANAKDPSKNSIQVSSRVFVSSK</sequence>
<dbReference type="Gene3D" id="3.10.180.10">
    <property type="entry name" value="2,3-Dihydroxybiphenyl 1,2-Dioxygenase, domain 1"/>
    <property type="match status" value="1"/>
</dbReference>
<reference evidence="2 3" key="1">
    <citation type="submission" date="2016-10" db="EMBL/GenBank/DDBJ databases">
        <authorList>
            <person name="de Groot N.N."/>
        </authorList>
    </citation>
    <scope>NUCLEOTIDE SEQUENCE [LARGE SCALE GENOMIC DNA]</scope>
    <source>
        <strain evidence="2 3">DSM 26915</strain>
    </source>
</reference>
<dbReference type="RefSeq" id="WP_103909985.1">
    <property type="nucleotide sequence ID" value="NZ_FNUZ01000002.1"/>
</dbReference>
<organism evidence="2 3">
    <name type="scientific">Thalassococcus halodurans</name>
    <dbReference type="NCBI Taxonomy" id="373675"/>
    <lineage>
        <taxon>Bacteria</taxon>
        <taxon>Pseudomonadati</taxon>
        <taxon>Pseudomonadota</taxon>
        <taxon>Alphaproteobacteria</taxon>
        <taxon>Rhodobacterales</taxon>
        <taxon>Roseobacteraceae</taxon>
        <taxon>Thalassococcus</taxon>
    </lineage>
</organism>
<dbReference type="EMBL" id="FNUZ01000002">
    <property type="protein sequence ID" value="SEG05388.1"/>
    <property type="molecule type" value="Genomic_DNA"/>
</dbReference>
<keyword evidence="2" id="KW-0560">Oxidoreductase</keyword>
<dbReference type="OrthoDB" id="7849747at2"/>
<feature type="domain" description="VOC" evidence="1">
    <location>
        <begin position="4"/>
        <end position="116"/>
    </location>
</feature>
<accession>A0A1H5X0Z3</accession>
<evidence type="ECO:0000313" key="3">
    <source>
        <dbReference type="Proteomes" id="UP000236752"/>
    </source>
</evidence>
<dbReference type="Proteomes" id="UP000236752">
    <property type="component" value="Unassembled WGS sequence"/>
</dbReference>
<keyword evidence="2" id="KW-0223">Dioxygenase</keyword>
<dbReference type="InterPro" id="IPR029068">
    <property type="entry name" value="Glyas_Bleomycin-R_OHBP_Dase"/>
</dbReference>
<dbReference type="PROSITE" id="PS51819">
    <property type="entry name" value="VOC"/>
    <property type="match status" value="1"/>
</dbReference>
<evidence type="ECO:0000259" key="1">
    <source>
        <dbReference type="PROSITE" id="PS51819"/>
    </source>
</evidence>
<proteinExistence type="predicted"/>
<dbReference type="AlphaFoldDB" id="A0A1H5X0Z3"/>
<protein>
    <submittedName>
        <fullName evidence="2">Glyoxalase/Bleomycin resistance protein/Dioxygenase superfamily protein</fullName>
    </submittedName>
</protein>
<dbReference type="InterPro" id="IPR037523">
    <property type="entry name" value="VOC_core"/>
</dbReference>
<dbReference type="Pfam" id="PF00903">
    <property type="entry name" value="Glyoxalase"/>
    <property type="match status" value="1"/>
</dbReference>
<dbReference type="GO" id="GO:0051213">
    <property type="term" value="F:dioxygenase activity"/>
    <property type="evidence" value="ECO:0007669"/>
    <property type="project" value="UniProtKB-KW"/>
</dbReference>
<dbReference type="SUPFAM" id="SSF54593">
    <property type="entry name" value="Glyoxalase/Bleomycin resistance protein/Dihydroxybiphenyl dioxygenase"/>
    <property type="match status" value="1"/>
</dbReference>